<keyword evidence="1" id="KW-0472">Membrane</keyword>
<comment type="caution">
    <text evidence="3">The sequence shown here is derived from an EMBL/GenBank/DDBJ whole genome shotgun (WGS) entry which is preliminary data.</text>
</comment>
<evidence type="ECO:0000256" key="1">
    <source>
        <dbReference type="SAM" id="Phobius"/>
    </source>
</evidence>
<evidence type="ECO:0000313" key="3">
    <source>
        <dbReference type="EMBL" id="MXR40706.1"/>
    </source>
</evidence>
<accession>A0A6B0ST00</accession>
<protein>
    <recommendedName>
        <fullName evidence="2">DUF8163 domain-containing protein</fullName>
    </recommendedName>
</protein>
<evidence type="ECO:0000259" key="2">
    <source>
        <dbReference type="Pfam" id="PF26496"/>
    </source>
</evidence>
<evidence type="ECO:0000313" key="4">
    <source>
        <dbReference type="Proteomes" id="UP000437065"/>
    </source>
</evidence>
<keyword evidence="1" id="KW-0812">Transmembrane</keyword>
<dbReference type="EMBL" id="WUUS01000003">
    <property type="protein sequence ID" value="MXR40706.1"/>
    <property type="molecule type" value="Genomic_DNA"/>
</dbReference>
<feature type="domain" description="DUF8163" evidence="2">
    <location>
        <begin position="16"/>
        <end position="161"/>
    </location>
</feature>
<keyword evidence="4" id="KW-1185">Reference proteome</keyword>
<dbReference type="InterPro" id="IPR058477">
    <property type="entry name" value="DUF8163"/>
</dbReference>
<keyword evidence="1" id="KW-1133">Transmembrane helix</keyword>
<feature type="transmembrane region" description="Helical" evidence="1">
    <location>
        <begin position="79"/>
        <end position="99"/>
    </location>
</feature>
<proteinExistence type="predicted"/>
<dbReference type="Proteomes" id="UP000437065">
    <property type="component" value="Unassembled WGS sequence"/>
</dbReference>
<reference evidence="3 4" key="1">
    <citation type="submission" date="2019-12" db="EMBL/GenBank/DDBJ databases">
        <title>Isolation and characterization of three novel carbon monoxide-oxidizing members of Halobacteria from salione crusts and soils.</title>
        <authorList>
            <person name="Myers M.R."/>
            <person name="King G.M."/>
        </authorList>
    </citation>
    <scope>NUCLEOTIDE SEQUENCE [LARGE SCALE GENOMIC DNA]</scope>
    <source>
        <strain evidence="3 4">WSA2</strain>
    </source>
</reference>
<dbReference type="Pfam" id="PF26496">
    <property type="entry name" value="DUF8163"/>
    <property type="match status" value="1"/>
</dbReference>
<feature type="transmembrane region" description="Helical" evidence="1">
    <location>
        <begin position="106"/>
        <end position="125"/>
    </location>
</feature>
<organism evidence="3 4">
    <name type="scientific">Halobaculum saliterrae</name>
    <dbReference type="NCBI Taxonomy" id="2073113"/>
    <lineage>
        <taxon>Archaea</taxon>
        <taxon>Methanobacteriati</taxon>
        <taxon>Methanobacteriota</taxon>
        <taxon>Stenosarchaea group</taxon>
        <taxon>Halobacteria</taxon>
        <taxon>Halobacteriales</taxon>
        <taxon>Haloferacaceae</taxon>
        <taxon>Halobaculum</taxon>
    </lineage>
</organism>
<feature type="transmembrane region" description="Helical" evidence="1">
    <location>
        <begin position="131"/>
        <end position="148"/>
    </location>
</feature>
<feature type="transmembrane region" description="Helical" evidence="1">
    <location>
        <begin position="46"/>
        <end position="73"/>
    </location>
</feature>
<name>A0A6B0ST00_9EURY</name>
<dbReference type="AlphaFoldDB" id="A0A6B0ST00"/>
<feature type="transmembrane region" description="Helical" evidence="1">
    <location>
        <begin position="20"/>
        <end position="39"/>
    </location>
</feature>
<gene>
    <name evidence="3" type="ORF">GRX01_05015</name>
</gene>
<sequence>MRGGSLAEVVATGAQRRSEASAPLLACVVTLPLGFAVLGGPVAAPIGLIAVVLAVLAGPALAILLAHLLAVVVVPQPTLGSVLVLELAILPLVAVPLAGRLDRRDAGVAWLAALGLGAAAAIAVIALDSYAAVAATLVAVAVLAAYGLHRYELVVTGLAGATNGGDR</sequence>
<dbReference type="RefSeq" id="WP_159664102.1">
    <property type="nucleotide sequence ID" value="NZ_WUUS01000003.1"/>
</dbReference>